<dbReference type="PANTHER" id="PTHR43133">
    <property type="entry name" value="RNA POLYMERASE ECF-TYPE SIGMA FACTO"/>
    <property type="match status" value="1"/>
</dbReference>
<dbReference type="SUPFAM" id="SSF88946">
    <property type="entry name" value="Sigma2 domain of RNA polymerase sigma factors"/>
    <property type="match status" value="1"/>
</dbReference>
<gene>
    <name evidence="9" type="primary">rpoE_4</name>
    <name evidence="9" type="ORF">Pla133_31900</name>
</gene>
<dbReference type="KEGG" id="pbap:Pla133_31900"/>
<evidence type="ECO:0000256" key="2">
    <source>
        <dbReference type="ARBA" id="ARBA00023015"/>
    </source>
</evidence>
<dbReference type="EMBL" id="CP036287">
    <property type="protein sequence ID" value="QDU68096.1"/>
    <property type="molecule type" value="Genomic_DNA"/>
</dbReference>
<feature type="domain" description="RNA polymerase sigma-70 region 2" evidence="7">
    <location>
        <begin position="64"/>
        <end position="131"/>
    </location>
</feature>
<proteinExistence type="inferred from homology"/>
<sequence length="247" mass="28328">MSEAPEQSDGSQIPAPGPKESAMEPRQPMNRRNEAAYEPPSMECQVTRLMTAAKAGDRHAFDELVAQLRGRAFQVASSMVGSRDDALDLSQETFMKVYRARETFREDQPFLPWFHRILRNTCFSFLRKTKRLKRSSLDAHDEDESPWEIVDEGPSPSRGAEIEEVRTLFERAMSEMKPRDREILTLRHTQELSYREIAEALSIPEGTVMSRLFHARRRLRDQLGPLLGETEDPTPVAAPPERPRPPR</sequence>
<evidence type="ECO:0000313" key="10">
    <source>
        <dbReference type="Proteomes" id="UP000316921"/>
    </source>
</evidence>
<dbReference type="Gene3D" id="1.10.1740.10">
    <property type="match status" value="1"/>
</dbReference>
<dbReference type="CDD" id="cd06171">
    <property type="entry name" value="Sigma70_r4"/>
    <property type="match status" value="1"/>
</dbReference>
<evidence type="ECO:0000256" key="4">
    <source>
        <dbReference type="ARBA" id="ARBA00023125"/>
    </source>
</evidence>
<name>A0A518BMC7_9BACT</name>
<evidence type="ECO:0000256" key="1">
    <source>
        <dbReference type="ARBA" id="ARBA00010641"/>
    </source>
</evidence>
<dbReference type="Pfam" id="PF08281">
    <property type="entry name" value="Sigma70_r4_2"/>
    <property type="match status" value="1"/>
</dbReference>
<keyword evidence="5" id="KW-0804">Transcription</keyword>
<dbReference type="InterPro" id="IPR036388">
    <property type="entry name" value="WH-like_DNA-bd_sf"/>
</dbReference>
<keyword evidence="3" id="KW-0731">Sigma factor</keyword>
<dbReference type="SUPFAM" id="SSF88659">
    <property type="entry name" value="Sigma3 and sigma4 domains of RNA polymerase sigma factors"/>
    <property type="match status" value="1"/>
</dbReference>
<feature type="domain" description="RNA polymerase sigma factor 70 region 4 type 2" evidence="8">
    <location>
        <begin position="168"/>
        <end position="219"/>
    </location>
</feature>
<evidence type="ECO:0000256" key="5">
    <source>
        <dbReference type="ARBA" id="ARBA00023163"/>
    </source>
</evidence>
<reference evidence="9 10" key="1">
    <citation type="submission" date="2019-02" db="EMBL/GenBank/DDBJ databases">
        <title>Deep-cultivation of Planctomycetes and their phenomic and genomic characterization uncovers novel biology.</title>
        <authorList>
            <person name="Wiegand S."/>
            <person name="Jogler M."/>
            <person name="Boedeker C."/>
            <person name="Pinto D."/>
            <person name="Vollmers J."/>
            <person name="Rivas-Marin E."/>
            <person name="Kohn T."/>
            <person name="Peeters S.H."/>
            <person name="Heuer A."/>
            <person name="Rast P."/>
            <person name="Oberbeckmann S."/>
            <person name="Bunk B."/>
            <person name="Jeske O."/>
            <person name="Meyerdierks A."/>
            <person name="Storesund J.E."/>
            <person name="Kallscheuer N."/>
            <person name="Luecker S."/>
            <person name="Lage O.M."/>
            <person name="Pohl T."/>
            <person name="Merkel B.J."/>
            <person name="Hornburger P."/>
            <person name="Mueller R.-W."/>
            <person name="Bruemmer F."/>
            <person name="Labrenz M."/>
            <person name="Spormann A.M."/>
            <person name="Op den Camp H."/>
            <person name="Overmann J."/>
            <person name="Amann R."/>
            <person name="Jetten M.S.M."/>
            <person name="Mascher T."/>
            <person name="Medema M.H."/>
            <person name="Devos D.P."/>
            <person name="Kaster A.-K."/>
            <person name="Ovreas L."/>
            <person name="Rohde M."/>
            <person name="Galperin M.Y."/>
            <person name="Jogler C."/>
        </authorList>
    </citation>
    <scope>NUCLEOTIDE SEQUENCE [LARGE SCALE GENOMIC DNA]</scope>
    <source>
        <strain evidence="9 10">Pla133</strain>
    </source>
</reference>
<dbReference type="NCBIfam" id="TIGR02937">
    <property type="entry name" value="sigma70-ECF"/>
    <property type="match status" value="1"/>
</dbReference>
<evidence type="ECO:0000256" key="6">
    <source>
        <dbReference type="SAM" id="MobiDB-lite"/>
    </source>
</evidence>
<comment type="similarity">
    <text evidence="1">Belongs to the sigma-70 factor family. ECF subfamily.</text>
</comment>
<evidence type="ECO:0000259" key="7">
    <source>
        <dbReference type="Pfam" id="PF04542"/>
    </source>
</evidence>
<evidence type="ECO:0000259" key="8">
    <source>
        <dbReference type="Pfam" id="PF08281"/>
    </source>
</evidence>
<protein>
    <submittedName>
        <fullName evidence="9">ECF RNA polymerase sigma-E factor</fullName>
    </submittedName>
</protein>
<dbReference type="GO" id="GO:0003677">
    <property type="term" value="F:DNA binding"/>
    <property type="evidence" value="ECO:0007669"/>
    <property type="project" value="UniProtKB-KW"/>
</dbReference>
<dbReference type="InterPro" id="IPR013324">
    <property type="entry name" value="RNA_pol_sigma_r3/r4-like"/>
</dbReference>
<dbReference type="Pfam" id="PF04542">
    <property type="entry name" value="Sigma70_r2"/>
    <property type="match status" value="1"/>
</dbReference>
<dbReference type="Proteomes" id="UP000316921">
    <property type="component" value="Chromosome"/>
</dbReference>
<dbReference type="InterPro" id="IPR013249">
    <property type="entry name" value="RNA_pol_sigma70_r4_t2"/>
</dbReference>
<evidence type="ECO:0000256" key="3">
    <source>
        <dbReference type="ARBA" id="ARBA00023082"/>
    </source>
</evidence>
<organism evidence="9 10">
    <name type="scientific">Engelhardtia mirabilis</name>
    <dbReference type="NCBI Taxonomy" id="2528011"/>
    <lineage>
        <taxon>Bacteria</taxon>
        <taxon>Pseudomonadati</taxon>
        <taxon>Planctomycetota</taxon>
        <taxon>Planctomycetia</taxon>
        <taxon>Planctomycetia incertae sedis</taxon>
        <taxon>Engelhardtia</taxon>
    </lineage>
</organism>
<keyword evidence="4" id="KW-0238">DNA-binding</keyword>
<dbReference type="InterPro" id="IPR039425">
    <property type="entry name" value="RNA_pol_sigma-70-like"/>
</dbReference>
<keyword evidence="2" id="KW-0805">Transcription regulation</keyword>
<evidence type="ECO:0000313" key="9">
    <source>
        <dbReference type="EMBL" id="QDU68096.1"/>
    </source>
</evidence>
<dbReference type="InterPro" id="IPR014284">
    <property type="entry name" value="RNA_pol_sigma-70_dom"/>
</dbReference>
<dbReference type="Gene3D" id="1.10.10.10">
    <property type="entry name" value="Winged helix-like DNA-binding domain superfamily/Winged helix DNA-binding domain"/>
    <property type="match status" value="1"/>
</dbReference>
<keyword evidence="10" id="KW-1185">Reference proteome</keyword>
<feature type="region of interest" description="Disordered" evidence="6">
    <location>
        <begin position="1"/>
        <end position="39"/>
    </location>
</feature>
<dbReference type="InterPro" id="IPR013325">
    <property type="entry name" value="RNA_pol_sigma_r2"/>
</dbReference>
<accession>A0A518BMC7</accession>
<dbReference type="PANTHER" id="PTHR43133:SF8">
    <property type="entry name" value="RNA POLYMERASE SIGMA FACTOR HI_1459-RELATED"/>
    <property type="match status" value="1"/>
</dbReference>
<dbReference type="GO" id="GO:0016987">
    <property type="term" value="F:sigma factor activity"/>
    <property type="evidence" value="ECO:0007669"/>
    <property type="project" value="UniProtKB-KW"/>
</dbReference>
<dbReference type="InterPro" id="IPR007627">
    <property type="entry name" value="RNA_pol_sigma70_r2"/>
</dbReference>
<dbReference type="AlphaFoldDB" id="A0A518BMC7"/>
<dbReference type="GO" id="GO:0006352">
    <property type="term" value="P:DNA-templated transcription initiation"/>
    <property type="evidence" value="ECO:0007669"/>
    <property type="project" value="InterPro"/>
</dbReference>
<feature type="region of interest" description="Disordered" evidence="6">
    <location>
        <begin position="223"/>
        <end position="247"/>
    </location>
</feature>